<evidence type="ECO:0000313" key="1">
    <source>
        <dbReference type="EMBL" id="RNA67526.1"/>
    </source>
</evidence>
<organism evidence="1 2">
    <name type="scientific">Alteribacter keqinensis</name>
    <dbReference type="NCBI Taxonomy" id="2483800"/>
    <lineage>
        <taxon>Bacteria</taxon>
        <taxon>Bacillati</taxon>
        <taxon>Bacillota</taxon>
        <taxon>Bacilli</taxon>
        <taxon>Bacillales</taxon>
        <taxon>Bacillaceae</taxon>
        <taxon>Alteribacter</taxon>
    </lineage>
</organism>
<proteinExistence type="predicted"/>
<accession>A0A3M7TPG4</accession>
<name>A0A3M7TPG4_9BACI</name>
<comment type="caution">
    <text evidence="1">The sequence shown here is derived from an EMBL/GenBank/DDBJ whole genome shotgun (WGS) entry which is preliminary data.</text>
</comment>
<keyword evidence="2" id="KW-1185">Reference proteome</keyword>
<sequence length="87" mass="9457">MFGGQTPYSVASASKLRFSMNNFSFINLLVDESGWASGDPANEVRRLAGTSAESEGHYGCIWYHHLLIMLLLNLPAKGTDSAFTSAE</sequence>
<dbReference type="Proteomes" id="UP000278746">
    <property type="component" value="Unassembled WGS sequence"/>
</dbReference>
<dbReference type="AlphaFoldDB" id="A0A3M7TPG4"/>
<dbReference type="EMBL" id="RHIB01000002">
    <property type="protein sequence ID" value="RNA67526.1"/>
    <property type="molecule type" value="Genomic_DNA"/>
</dbReference>
<gene>
    <name evidence="1" type="ORF">EBO34_12410</name>
</gene>
<reference evidence="1 2" key="1">
    <citation type="submission" date="2018-10" db="EMBL/GenBank/DDBJ databases">
        <title>Bacillus Keqinensis sp. nov., a moderately halophilic bacterium isolated from a saline-alkaline lake.</title>
        <authorList>
            <person name="Wang H."/>
        </authorList>
    </citation>
    <scope>NUCLEOTIDE SEQUENCE [LARGE SCALE GENOMIC DNA]</scope>
    <source>
        <strain evidence="1 2">KQ-3</strain>
    </source>
</reference>
<protein>
    <submittedName>
        <fullName evidence="1">Uncharacterized protein</fullName>
    </submittedName>
</protein>
<evidence type="ECO:0000313" key="2">
    <source>
        <dbReference type="Proteomes" id="UP000278746"/>
    </source>
</evidence>